<reference evidence="2" key="1">
    <citation type="submission" date="2022-02" db="EMBL/GenBank/DDBJ databases">
        <authorList>
            <person name="King R."/>
        </authorList>
    </citation>
    <scope>NUCLEOTIDE SEQUENCE</scope>
</reference>
<name>A0A9P0NCL5_APHGO</name>
<dbReference type="SMART" id="SM00587">
    <property type="entry name" value="CHK"/>
    <property type="match status" value="1"/>
</dbReference>
<dbReference type="Pfam" id="PF02958">
    <property type="entry name" value="EcKL"/>
    <property type="match status" value="1"/>
</dbReference>
<sequence>MTSKEDETIEDMVAAGAFGTDSRVVSFKVEGLHTEPDQFATCVVYGVATVDDRDGRRRDHRLVMKYKQPTAELRQLCNNDRQFYNEILFYERIAPFLLDRGSRRDGAGTPPKLCRYLYGRNGCGEDGHRDVVVLGNATADGEYRAAATGHKLSLDFDHLVVALRTLAKFHGLSYRAKREDSIKFKEIIDEVKDTSWSENGEWIFQSSVLKGLFALALNWLKERHVESGGSDYDKNVVKWIRQFESEMMDEPIEKLKHISAPTEPLAVLCHGDFNRNNILFRYDDSGRPVDALPYDMATIRYGSPAIDLSFILYLNADRQTRNDHWDALLDVYCATLAEEAGDVSVPNRNQIDAEMLECGFSGLVHVSFFARVMLEENLMPDSSSFVDADESKFLEILSSNGGNLATEWVADALHHFVRFKYARTPILPPIKSTHKLKYHE</sequence>
<proteinExistence type="predicted"/>
<dbReference type="SUPFAM" id="SSF56112">
    <property type="entry name" value="Protein kinase-like (PK-like)"/>
    <property type="match status" value="1"/>
</dbReference>
<dbReference type="Gene3D" id="3.90.1200.10">
    <property type="match status" value="1"/>
</dbReference>
<organism evidence="2 3">
    <name type="scientific">Aphis gossypii</name>
    <name type="common">Cotton aphid</name>
    <dbReference type="NCBI Taxonomy" id="80765"/>
    <lineage>
        <taxon>Eukaryota</taxon>
        <taxon>Metazoa</taxon>
        <taxon>Ecdysozoa</taxon>
        <taxon>Arthropoda</taxon>
        <taxon>Hexapoda</taxon>
        <taxon>Insecta</taxon>
        <taxon>Pterygota</taxon>
        <taxon>Neoptera</taxon>
        <taxon>Paraneoptera</taxon>
        <taxon>Hemiptera</taxon>
        <taxon>Sternorrhyncha</taxon>
        <taxon>Aphidomorpha</taxon>
        <taxon>Aphidoidea</taxon>
        <taxon>Aphididae</taxon>
        <taxon>Aphidini</taxon>
        <taxon>Aphis</taxon>
        <taxon>Aphis</taxon>
    </lineage>
</organism>
<reference evidence="2" key="2">
    <citation type="submission" date="2022-10" db="EMBL/GenBank/DDBJ databases">
        <authorList>
            <consortium name="ENA_rothamsted_submissions"/>
            <consortium name="culmorum"/>
            <person name="King R."/>
        </authorList>
    </citation>
    <scope>NUCLEOTIDE SEQUENCE</scope>
</reference>
<evidence type="ECO:0000313" key="2">
    <source>
        <dbReference type="EMBL" id="CAH1710122.1"/>
    </source>
</evidence>
<dbReference type="OrthoDB" id="190089at2759"/>
<dbReference type="PANTHER" id="PTHR11012:SF8">
    <property type="entry name" value="JUVENILE HORMONE-INDUCIBLE PROTEIN 26"/>
    <property type="match status" value="1"/>
</dbReference>
<evidence type="ECO:0000313" key="3">
    <source>
        <dbReference type="Proteomes" id="UP001154329"/>
    </source>
</evidence>
<dbReference type="AlphaFoldDB" id="A0A9P0NCL5"/>
<protein>
    <recommendedName>
        <fullName evidence="1">CHK kinase-like domain-containing protein</fullName>
    </recommendedName>
</protein>
<feature type="domain" description="CHK kinase-like" evidence="1">
    <location>
        <begin position="132"/>
        <end position="342"/>
    </location>
</feature>
<dbReference type="InterPro" id="IPR004119">
    <property type="entry name" value="EcKL"/>
</dbReference>
<dbReference type="Proteomes" id="UP001154329">
    <property type="component" value="Chromosome 1"/>
</dbReference>
<gene>
    <name evidence="2" type="ORF">APHIGO_LOCUS1068</name>
</gene>
<dbReference type="InterPro" id="IPR015897">
    <property type="entry name" value="CHK_kinase-like"/>
</dbReference>
<keyword evidence="3" id="KW-1185">Reference proteome</keyword>
<dbReference type="PANTHER" id="PTHR11012">
    <property type="entry name" value="PROTEIN KINASE-LIKE DOMAIN-CONTAINING"/>
    <property type="match status" value="1"/>
</dbReference>
<dbReference type="EMBL" id="OU899034">
    <property type="protein sequence ID" value="CAH1710122.1"/>
    <property type="molecule type" value="Genomic_DNA"/>
</dbReference>
<accession>A0A9P0NCL5</accession>
<evidence type="ECO:0000259" key="1">
    <source>
        <dbReference type="SMART" id="SM00587"/>
    </source>
</evidence>
<dbReference type="InterPro" id="IPR011009">
    <property type="entry name" value="Kinase-like_dom_sf"/>
</dbReference>